<gene>
    <name evidence="2" type="ORF">QUF54_08915</name>
</gene>
<keyword evidence="3" id="KW-1185">Reference proteome</keyword>
<accession>A0ABT7VV55</accession>
<protein>
    <submittedName>
        <fullName evidence="2">SagB/ThcOx family dehydrogenase</fullName>
    </submittedName>
</protein>
<dbReference type="Pfam" id="PF00881">
    <property type="entry name" value="Nitroreductase"/>
    <property type="match status" value="1"/>
</dbReference>
<dbReference type="PANTHER" id="PTHR42741">
    <property type="entry name" value="NITROREDUCTASE FAMILY PROTEIN"/>
    <property type="match status" value="1"/>
</dbReference>
<dbReference type="InterPro" id="IPR029479">
    <property type="entry name" value="Nitroreductase"/>
</dbReference>
<dbReference type="InterPro" id="IPR000415">
    <property type="entry name" value="Nitroreductase-like"/>
</dbReference>
<dbReference type="Gene3D" id="3.40.109.10">
    <property type="entry name" value="NADH Oxidase"/>
    <property type="match status" value="1"/>
</dbReference>
<evidence type="ECO:0000259" key="1">
    <source>
        <dbReference type="Pfam" id="PF00881"/>
    </source>
</evidence>
<evidence type="ECO:0000313" key="3">
    <source>
        <dbReference type="Proteomes" id="UP001171945"/>
    </source>
</evidence>
<dbReference type="Proteomes" id="UP001171945">
    <property type="component" value="Unassembled WGS sequence"/>
</dbReference>
<evidence type="ECO:0000313" key="2">
    <source>
        <dbReference type="EMBL" id="MDM8563459.1"/>
    </source>
</evidence>
<reference evidence="2" key="1">
    <citation type="submission" date="2023-06" db="EMBL/GenBank/DDBJ databases">
        <title>Uncultivated large filamentous bacteria from sulfidic sediments reveal new species and different genomic features in energy metabolism and defense.</title>
        <authorList>
            <person name="Fonseca A."/>
        </authorList>
    </citation>
    <scope>NUCLEOTIDE SEQUENCE</scope>
    <source>
        <strain evidence="2">HSG4</strain>
    </source>
</reference>
<organism evidence="2 3">
    <name type="scientific">Candidatus Marithioploca araucensis</name>
    <dbReference type="NCBI Taxonomy" id="70273"/>
    <lineage>
        <taxon>Bacteria</taxon>
        <taxon>Pseudomonadati</taxon>
        <taxon>Pseudomonadota</taxon>
        <taxon>Gammaproteobacteria</taxon>
        <taxon>Thiotrichales</taxon>
        <taxon>Thiotrichaceae</taxon>
        <taxon>Candidatus Marithioploca</taxon>
    </lineage>
</organism>
<comment type="caution">
    <text evidence="2">The sequence shown here is derived from an EMBL/GenBank/DDBJ whole genome shotgun (WGS) entry which is preliminary data.</text>
</comment>
<feature type="domain" description="Nitroreductase" evidence="1">
    <location>
        <begin position="178"/>
        <end position="261"/>
    </location>
</feature>
<dbReference type="EMBL" id="JAUCGM010000653">
    <property type="protein sequence ID" value="MDM8563459.1"/>
    <property type="molecule type" value="Genomic_DNA"/>
</dbReference>
<sequence>MAGIKWVGRANVLDSQHNYEWSIIDNVLEATIKPTTEKMNWFAPPLPPLLPLSCTSHAADLIRQRRSTQLFDAQTSLNLKVFYRLLDSTLPRKGIVPWDTFQRLPRIHLVLFVHRVQGLSPGLYILLRREGIKENLHAAFQHEHFDWLKPIHCPESLPFYQLVSGDAKTVAEQIFCNQEIASEGAFSLGMLAEFENSLKNGAWHYRQLFWEAGLIGQVLYLEAEAAGIRGTGIGCFFDDAFHTMLGLTGTNYQSMYHFTVGTPLYDKRLQTLPPYVHLQGRMRKTR</sequence>
<proteinExistence type="predicted"/>
<dbReference type="PANTHER" id="PTHR42741:SF3">
    <property type="entry name" value="NITROREDUCTASE FAMILY PROTEIN"/>
    <property type="match status" value="1"/>
</dbReference>
<name>A0ABT7VV55_9GAMM</name>
<dbReference type="SUPFAM" id="SSF55469">
    <property type="entry name" value="FMN-dependent nitroreductase-like"/>
    <property type="match status" value="1"/>
</dbReference>
<dbReference type="CDD" id="cd02142">
    <property type="entry name" value="McbC_SagB-like_oxidoreductase"/>
    <property type="match status" value="1"/>
</dbReference>